<evidence type="ECO:0000259" key="13">
    <source>
        <dbReference type="Pfam" id="PF11838"/>
    </source>
</evidence>
<dbReference type="InterPro" id="IPR024571">
    <property type="entry name" value="ERAP1-like_C_dom"/>
</dbReference>
<accession>A0AA38SA45</accession>
<dbReference type="CDD" id="cd09601">
    <property type="entry name" value="M1_APN-Q_like"/>
    <property type="match status" value="1"/>
</dbReference>
<evidence type="ECO:0000256" key="1">
    <source>
        <dbReference type="ARBA" id="ARBA00010136"/>
    </source>
</evidence>
<evidence type="ECO:0000313" key="15">
    <source>
        <dbReference type="EMBL" id="KAJ9161005.1"/>
    </source>
</evidence>
<comment type="similarity">
    <text evidence="1 11">Belongs to the peptidase M1 family.</text>
</comment>
<dbReference type="GO" id="GO:0070006">
    <property type="term" value="F:metalloaminopeptidase activity"/>
    <property type="evidence" value="ECO:0007669"/>
    <property type="project" value="TreeGrafter"/>
</dbReference>
<name>A0AA38SA45_9PEZI</name>
<dbReference type="SUPFAM" id="SSF55486">
    <property type="entry name" value="Metalloproteases ('zincins'), catalytic domain"/>
    <property type="match status" value="1"/>
</dbReference>
<evidence type="ECO:0000256" key="8">
    <source>
        <dbReference type="PIRSR" id="PIRSR634016-1"/>
    </source>
</evidence>
<dbReference type="PANTHER" id="PTHR11533">
    <property type="entry name" value="PROTEASE M1 ZINC METALLOPROTEASE"/>
    <property type="match status" value="1"/>
</dbReference>
<organism evidence="15 16">
    <name type="scientific">Coniochaeta hoffmannii</name>
    <dbReference type="NCBI Taxonomy" id="91930"/>
    <lineage>
        <taxon>Eukaryota</taxon>
        <taxon>Fungi</taxon>
        <taxon>Dikarya</taxon>
        <taxon>Ascomycota</taxon>
        <taxon>Pezizomycotina</taxon>
        <taxon>Sordariomycetes</taxon>
        <taxon>Sordariomycetidae</taxon>
        <taxon>Coniochaetales</taxon>
        <taxon>Coniochaetaceae</taxon>
        <taxon>Coniochaeta</taxon>
    </lineage>
</organism>
<dbReference type="GO" id="GO:0042277">
    <property type="term" value="F:peptide binding"/>
    <property type="evidence" value="ECO:0007669"/>
    <property type="project" value="TreeGrafter"/>
</dbReference>
<evidence type="ECO:0000256" key="3">
    <source>
        <dbReference type="ARBA" id="ARBA00022670"/>
    </source>
</evidence>
<feature type="domain" description="ERAP1-like C-terminal" evidence="13">
    <location>
        <begin position="543"/>
        <end position="867"/>
    </location>
</feature>
<keyword evidence="3 11" id="KW-0645">Protease</keyword>
<dbReference type="InterPro" id="IPR001930">
    <property type="entry name" value="Peptidase_M1"/>
</dbReference>
<dbReference type="PANTHER" id="PTHR11533:SF171">
    <property type="entry name" value="AMINOPEPTIDASE"/>
    <property type="match status" value="1"/>
</dbReference>
<evidence type="ECO:0000259" key="14">
    <source>
        <dbReference type="Pfam" id="PF17900"/>
    </source>
</evidence>
<keyword evidence="4 9" id="KW-0479">Metal-binding</keyword>
<dbReference type="InterPro" id="IPR050344">
    <property type="entry name" value="Peptidase_M1_aminopeptidases"/>
</dbReference>
<evidence type="ECO:0000256" key="5">
    <source>
        <dbReference type="ARBA" id="ARBA00022801"/>
    </source>
</evidence>
<feature type="site" description="Transition state stabilizer" evidence="10">
    <location>
        <position position="408"/>
    </location>
</feature>
<comment type="caution">
    <text evidence="15">The sequence shown here is derived from an EMBL/GenBank/DDBJ whole genome shotgun (WGS) entry which is preliminary data.</text>
</comment>
<dbReference type="EC" id="3.4.11.-" evidence="11"/>
<dbReference type="AlphaFoldDB" id="A0AA38SA45"/>
<dbReference type="EMBL" id="JANBVN010000028">
    <property type="protein sequence ID" value="KAJ9161005.1"/>
    <property type="molecule type" value="Genomic_DNA"/>
</dbReference>
<keyword evidence="6 9" id="KW-0862">Zinc</keyword>
<dbReference type="GO" id="GO:0043171">
    <property type="term" value="P:peptide catabolic process"/>
    <property type="evidence" value="ECO:0007669"/>
    <property type="project" value="TreeGrafter"/>
</dbReference>
<evidence type="ECO:0000256" key="6">
    <source>
        <dbReference type="ARBA" id="ARBA00022833"/>
    </source>
</evidence>
<dbReference type="SUPFAM" id="SSF63737">
    <property type="entry name" value="Leukotriene A4 hydrolase N-terminal domain"/>
    <property type="match status" value="1"/>
</dbReference>
<protein>
    <recommendedName>
        <fullName evidence="11">Aminopeptidase</fullName>
        <ecNumber evidence="11">3.4.11.-</ecNumber>
    </recommendedName>
</protein>
<keyword evidence="16" id="KW-1185">Reference proteome</keyword>
<feature type="binding site" evidence="9">
    <location>
        <position position="345"/>
    </location>
    <ligand>
        <name>Zn(2+)</name>
        <dbReference type="ChEBI" id="CHEBI:29105"/>
        <note>catalytic</note>
    </ligand>
</feature>
<dbReference type="GO" id="GO:0006508">
    <property type="term" value="P:proteolysis"/>
    <property type="evidence" value="ECO:0007669"/>
    <property type="project" value="UniProtKB-KW"/>
</dbReference>
<dbReference type="FunFam" id="1.10.390.10:FF:000001">
    <property type="entry name" value="Aminopeptidase"/>
    <property type="match status" value="1"/>
</dbReference>
<dbReference type="GO" id="GO:0005737">
    <property type="term" value="C:cytoplasm"/>
    <property type="evidence" value="ECO:0007669"/>
    <property type="project" value="TreeGrafter"/>
</dbReference>
<dbReference type="InterPro" id="IPR014782">
    <property type="entry name" value="Peptidase_M1_dom"/>
</dbReference>
<evidence type="ECO:0000256" key="10">
    <source>
        <dbReference type="PIRSR" id="PIRSR634016-4"/>
    </source>
</evidence>
<dbReference type="InterPro" id="IPR045357">
    <property type="entry name" value="Aminopeptidase_N-like_N"/>
</dbReference>
<evidence type="ECO:0000256" key="11">
    <source>
        <dbReference type="RuleBase" id="RU364040"/>
    </source>
</evidence>
<dbReference type="InterPro" id="IPR042097">
    <property type="entry name" value="Aminopeptidase_N-like_N_sf"/>
</dbReference>
<dbReference type="Gene3D" id="2.60.40.1730">
    <property type="entry name" value="tricorn interacting facor f3 domain"/>
    <property type="match status" value="1"/>
</dbReference>
<dbReference type="Pfam" id="PF11838">
    <property type="entry name" value="ERAP1_C"/>
    <property type="match status" value="1"/>
</dbReference>
<proteinExistence type="inferred from homology"/>
<dbReference type="Proteomes" id="UP001174691">
    <property type="component" value="Unassembled WGS sequence"/>
</dbReference>
<feature type="binding site" evidence="9">
    <location>
        <position position="326"/>
    </location>
    <ligand>
        <name>Zn(2+)</name>
        <dbReference type="ChEBI" id="CHEBI:29105"/>
        <note>catalytic</note>
    </ligand>
</feature>
<feature type="domain" description="Aminopeptidase N-like N-terminal" evidence="14">
    <location>
        <begin position="12"/>
        <end position="210"/>
    </location>
</feature>
<evidence type="ECO:0000259" key="12">
    <source>
        <dbReference type="Pfam" id="PF01433"/>
    </source>
</evidence>
<reference evidence="15" key="1">
    <citation type="submission" date="2022-07" db="EMBL/GenBank/DDBJ databases">
        <title>Fungi with potential for degradation of polypropylene.</title>
        <authorList>
            <person name="Gostincar C."/>
        </authorList>
    </citation>
    <scope>NUCLEOTIDE SEQUENCE</scope>
    <source>
        <strain evidence="15">EXF-13287</strain>
    </source>
</reference>
<evidence type="ECO:0000313" key="16">
    <source>
        <dbReference type="Proteomes" id="UP001174691"/>
    </source>
</evidence>
<dbReference type="InterPro" id="IPR027268">
    <property type="entry name" value="Peptidase_M4/M1_CTD_sf"/>
</dbReference>
<keyword evidence="7 11" id="KW-0482">Metalloprotease</keyword>
<dbReference type="GO" id="GO:0016020">
    <property type="term" value="C:membrane"/>
    <property type="evidence" value="ECO:0007669"/>
    <property type="project" value="TreeGrafter"/>
</dbReference>
<dbReference type="Gene3D" id="1.25.50.20">
    <property type="match status" value="1"/>
</dbReference>
<evidence type="ECO:0000256" key="7">
    <source>
        <dbReference type="ARBA" id="ARBA00023049"/>
    </source>
</evidence>
<dbReference type="GO" id="GO:0008270">
    <property type="term" value="F:zinc ion binding"/>
    <property type="evidence" value="ECO:0007669"/>
    <property type="project" value="UniProtKB-UniRule"/>
</dbReference>
<dbReference type="Gene3D" id="2.60.40.1910">
    <property type="match status" value="1"/>
</dbReference>
<dbReference type="Gene3D" id="1.10.390.10">
    <property type="entry name" value="Neutral Protease Domain 2"/>
    <property type="match status" value="1"/>
</dbReference>
<sequence>MADRDILPDTFKPSHYDLVIKDLDFGSWSYKGTVTIAGELVKATKDITLNTLELKLTSAKLVTEAGKGHGEWSSTSFSDDTAKQRATISFPEEIQPSAKASLTISFAGTINHDMAGFYRGQYKPVVAAAASVPRDSEFHYMMSTQFEACDARRAFPCFDEPNLKATFDLSLEIPADQVALSNMPEKETVPVGADKKLVSFETTPVMSTYLLAWAVGDFEYIEAFTERRYNGKQLPVRVYTTRGLKEQGRWALEHAPKIIDYFSEQFDIDYPLPKSDILACHEFTHGAMENWGLVTYRLTAILYDEKLSDSRYKNRVAYVVAHELAHQWFGNLVTMDWWASLWLNEGFATWAGWLATDALHPDWEVWAQFVEEGYSAAFQLDAVRSSHAIEVAVRDALDVNQIFDKISYLKGCSIIRMIAAHLGIKTFLKGIAIYLKKHAYGNAKTGDLWAALSEASGQDVNKLMSPWVEKIGFPVVNVTEDKESKEITVKQSRFLSTGDVKAEEDETTWWLPLALRTGAKTDDVAPSSLTTKEYTIRGLDDDFYVLNAGATAFYRVNYPPERLAKLGTQLDKLSVEDKISITGSAAEIAFAGYSTTPALLSFVRGLKNETHVRVLNQALDAVGQIKSIFGDDQQINAGLQKFTLQLIENGLKQVGWEPVSGEDYNKTLLRKRLLLSAIVNGHEEANAKALSIFQAYQSSPSTSPIHADLRSPVYRAAIRASPASTVSFLKQEWFSTPAIDGKEICLTAIGQVPSPDLVSSAVLPFLFSISPPAAASDSVPAGDMHHLAASLSSNREARGLLWAYMRDHWDELERKLGGNPILMDRMVMVALPKFSDYETLRDIEGFFAKRSTKGFDRTLETVKDKIRGRAAYRARDAGVLREWLVENGYAE</sequence>
<dbReference type="PRINTS" id="PR00756">
    <property type="entry name" value="ALADIPTASE"/>
</dbReference>
<dbReference type="FunFam" id="2.60.40.1910:FF:000004">
    <property type="entry name" value="Aminopeptidase"/>
    <property type="match status" value="1"/>
</dbReference>
<dbReference type="InterPro" id="IPR034016">
    <property type="entry name" value="M1_APN-typ"/>
</dbReference>
<evidence type="ECO:0000256" key="2">
    <source>
        <dbReference type="ARBA" id="ARBA00022438"/>
    </source>
</evidence>
<feature type="active site" description="Proton acceptor" evidence="8">
    <location>
        <position position="323"/>
    </location>
</feature>
<dbReference type="FunFam" id="2.60.40.1730:FF:000002">
    <property type="entry name" value="Aminopeptidase"/>
    <property type="match status" value="1"/>
</dbReference>
<gene>
    <name evidence="15" type="ORF">NKR19_g2678</name>
</gene>
<dbReference type="Pfam" id="PF01433">
    <property type="entry name" value="Peptidase_M1"/>
    <property type="match status" value="1"/>
</dbReference>
<keyword evidence="2 11" id="KW-0031">Aminopeptidase</keyword>
<dbReference type="Pfam" id="PF17900">
    <property type="entry name" value="Peptidase_M1_N"/>
    <property type="match status" value="1"/>
</dbReference>
<feature type="domain" description="Peptidase M1 membrane alanine aminopeptidase" evidence="12">
    <location>
        <begin position="250"/>
        <end position="467"/>
    </location>
</feature>
<feature type="binding site" evidence="9">
    <location>
        <position position="322"/>
    </location>
    <ligand>
        <name>Zn(2+)</name>
        <dbReference type="ChEBI" id="CHEBI:29105"/>
        <note>catalytic</note>
    </ligand>
</feature>
<keyword evidence="5 11" id="KW-0378">Hydrolase</keyword>
<evidence type="ECO:0000256" key="4">
    <source>
        <dbReference type="ARBA" id="ARBA00022723"/>
    </source>
</evidence>
<comment type="cofactor">
    <cofactor evidence="9 11">
        <name>Zn(2+)</name>
        <dbReference type="ChEBI" id="CHEBI:29105"/>
    </cofactor>
    <text evidence="9 11">Binds 1 zinc ion per subunit.</text>
</comment>
<evidence type="ECO:0000256" key="9">
    <source>
        <dbReference type="PIRSR" id="PIRSR634016-3"/>
    </source>
</evidence>